<dbReference type="GO" id="GO:0006511">
    <property type="term" value="P:ubiquitin-dependent protein catabolic process"/>
    <property type="evidence" value="ECO:0007669"/>
    <property type="project" value="InterPro"/>
</dbReference>
<dbReference type="SUPFAM" id="SSF75632">
    <property type="entry name" value="Cullin homology domain"/>
    <property type="match status" value="1"/>
</dbReference>
<evidence type="ECO:0000256" key="3">
    <source>
        <dbReference type="ARBA" id="ARBA00022776"/>
    </source>
</evidence>
<dbReference type="InterPro" id="IPR036388">
    <property type="entry name" value="WH-like_DNA-bd_sf"/>
</dbReference>
<dbReference type="Proteomes" id="UP000094336">
    <property type="component" value="Unassembled WGS sequence"/>
</dbReference>
<evidence type="ECO:0000256" key="5">
    <source>
        <dbReference type="ARBA" id="ARBA00023306"/>
    </source>
</evidence>
<keyword evidence="4" id="KW-0833">Ubl conjugation pathway</keyword>
<dbReference type="GO" id="GO:0005680">
    <property type="term" value="C:anaphase-promoting complex"/>
    <property type="evidence" value="ECO:0007669"/>
    <property type="project" value="TreeGrafter"/>
</dbReference>
<dbReference type="InterPro" id="IPR016158">
    <property type="entry name" value="Cullin_homology"/>
</dbReference>
<proteinExistence type="inferred from homology"/>
<dbReference type="PANTHER" id="PTHR45957">
    <property type="entry name" value="ANAPHASE-PROMOTING COMPLEX SUBUNIT 2"/>
    <property type="match status" value="1"/>
</dbReference>
<dbReference type="PROSITE" id="PS50069">
    <property type="entry name" value="CULLIN_2"/>
    <property type="match status" value="1"/>
</dbReference>
<dbReference type="SMART" id="SM01013">
    <property type="entry name" value="APC2"/>
    <property type="match status" value="1"/>
</dbReference>
<dbReference type="Pfam" id="PF25773">
    <property type="entry name" value="TPR_ANAPC2"/>
    <property type="match status" value="1"/>
</dbReference>
<evidence type="ECO:0000313" key="9">
    <source>
        <dbReference type="Proteomes" id="UP000094336"/>
    </source>
</evidence>
<evidence type="ECO:0000256" key="4">
    <source>
        <dbReference type="ARBA" id="ARBA00022786"/>
    </source>
</evidence>
<reference evidence="9" key="1">
    <citation type="submission" date="2016-05" db="EMBL/GenBank/DDBJ databases">
        <title>Comparative genomics of biotechnologically important yeasts.</title>
        <authorList>
            <consortium name="DOE Joint Genome Institute"/>
            <person name="Riley R."/>
            <person name="Haridas S."/>
            <person name="Wolfe K.H."/>
            <person name="Lopes M.R."/>
            <person name="Hittinger C.T."/>
            <person name="Goker M."/>
            <person name="Salamov A."/>
            <person name="Wisecaver J."/>
            <person name="Long T.M."/>
            <person name="Aerts A.L."/>
            <person name="Barry K."/>
            <person name="Choi C."/>
            <person name="Clum A."/>
            <person name="Coughlan A.Y."/>
            <person name="Deshpande S."/>
            <person name="Douglass A.P."/>
            <person name="Hanson S.J."/>
            <person name="Klenk H.-P."/>
            <person name="Labutti K."/>
            <person name="Lapidus A."/>
            <person name="Lindquist E."/>
            <person name="Lipzen A."/>
            <person name="Meier-Kolthoff J.P."/>
            <person name="Ohm R.A."/>
            <person name="Otillar R.P."/>
            <person name="Pangilinan J."/>
            <person name="Peng Y."/>
            <person name="Rokas A."/>
            <person name="Rosa C.A."/>
            <person name="Scheuner C."/>
            <person name="Sibirny A.A."/>
            <person name="Slot J.C."/>
            <person name="Stielow J.B."/>
            <person name="Sun H."/>
            <person name="Kurtzman C.P."/>
            <person name="Blackwell M."/>
            <person name="Grigoriev I.V."/>
            <person name="Jeffries T.W."/>
        </authorList>
    </citation>
    <scope>NUCLEOTIDE SEQUENCE [LARGE SCALE GENOMIC DNA]</scope>
    <source>
        <strain evidence="9">NRRL Y-12698</strain>
    </source>
</reference>
<keyword evidence="2" id="KW-0132">Cell division</keyword>
<dbReference type="InterPro" id="IPR057975">
    <property type="entry name" value="TPR_ANAPC2"/>
</dbReference>
<dbReference type="GO" id="GO:0031625">
    <property type="term" value="F:ubiquitin protein ligase binding"/>
    <property type="evidence" value="ECO:0007669"/>
    <property type="project" value="InterPro"/>
</dbReference>
<evidence type="ECO:0000259" key="7">
    <source>
        <dbReference type="PROSITE" id="PS50069"/>
    </source>
</evidence>
<dbReference type="SUPFAM" id="SSF46785">
    <property type="entry name" value="Winged helix' DNA-binding domain"/>
    <property type="match status" value="1"/>
</dbReference>
<dbReference type="PANTHER" id="PTHR45957:SF1">
    <property type="entry name" value="ANAPHASE-PROMOTING COMPLEX SUBUNIT 2"/>
    <property type="match status" value="1"/>
</dbReference>
<protein>
    <recommendedName>
        <fullName evidence="1">Anaphase-promoting complex subunit 2</fullName>
    </recommendedName>
</protein>
<dbReference type="AlphaFoldDB" id="A0A1E3QI95"/>
<dbReference type="Pfam" id="PF08672">
    <property type="entry name" value="ANAPC2"/>
    <property type="match status" value="1"/>
</dbReference>
<evidence type="ECO:0000256" key="1">
    <source>
        <dbReference type="ARBA" id="ARBA00016068"/>
    </source>
</evidence>
<evidence type="ECO:0000313" key="8">
    <source>
        <dbReference type="EMBL" id="ODQ77360.1"/>
    </source>
</evidence>
<feature type="domain" description="Cullin family profile" evidence="7">
    <location>
        <begin position="408"/>
        <end position="596"/>
    </location>
</feature>
<sequence>MTTLPLSQNAFLSVFSPPDSSVAKSQLEISNDLDMVLIWMQELMRSSDPKLPSNRIKVALKNVCGTEDILLLRYIDSMRSDFKRRDVSIDGLDLRGTASTVAVLKRGYEFGVRYLRLDPVHQTLFERSLHAVLRTLFPEKTLLRIYSQLFSRDVASVTRILESIGLGEQIRNTVMRLAVGHVKTHVTETCSGEWDEPQLQELDRWIETELYPRINVFPSAGSKSVSWEINEAAGEYDFIAALKGIARDRLLDLRITESFDIVVDYPDSCPALEEMKLCLTASDQRASLVNSFIQACNKRLLHSAVNTTDIISFYIALIRGFLVIDPRGVLLDKVARPLRRYLKDRDDTVQKIVHGILDTENELAELAHELKRPTKEKYDDLDVNWCPDPIDALPDFKKGKVGDIIGALISLFDSSEVFVAECISLFAIELLGLTDYDVSEVLFRLELLKLRFGENEISALDVMVRDLVESKRVNAAVHSDGLIGSYYSLTVISHLYWPNIARETFKQPALVEQHFTRYRARFETLKQGRTLHPVPMLGTVVLELEFKGKLVEFTVDPLRASVVALFEKSSRLTLGDIMAELQLEKGYAVRAVNFWIKSGILYEPETEVYITLEGDEVSEGHKPSSGFSEDLNDELERDVLVMAKYLPFVTGMLTNLGASPVAKIHGFLKMLVPKDIGGYSATEKQLEMYLDHLVEEDKVEVVGGKYKLRK</sequence>
<name>A0A1E3QI95_9ASCO</name>
<dbReference type="Pfam" id="PF26557">
    <property type="entry name" value="Cullin_AB"/>
    <property type="match status" value="1"/>
</dbReference>
<dbReference type="STRING" id="984486.A0A1E3QI95"/>
<comment type="similarity">
    <text evidence="6">Belongs to the cullin family.</text>
</comment>
<dbReference type="GO" id="GO:0070979">
    <property type="term" value="P:protein K11-linked ubiquitination"/>
    <property type="evidence" value="ECO:0007669"/>
    <property type="project" value="TreeGrafter"/>
</dbReference>
<gene>
    <name evidence="8" type="ORF">BABINDRAFT_163617</name>
</gene>
<keyword evidence="3" id="KW-0498">Mitosis</keyword>
<dbReference type="Gene3D" id="1.10.10.10">
    <property type="entry name" value="Winged helix-like DNA-binding domain superfamily/Winged helix DNA-binding domain"/>
    <property type="match status" value="1"/>
</dbReference>
<dbReference type="InterPro" id="IPR036390">
    <property type="entry name" value="WH_DNA-bd_sf"/>
</dbReference>
<evidence type="ECO:0000256" key="2">
    <source>
        <dbReference type="ARBA" id="ARBA00022618"/>
    </source>
</evidence>
<dbReference type="GO" id="GO:0007091">
    <property type="term" value="P:metaphase/anaphase transition of mitotic cell cycle"/>
    <property type="evidence" value="ECO:0007669"/>
    <property type="project" value="TreeGrafter"/>
</dbReference>
<organism evidence="8 9">
    <name type="scientific">Babjeviella inositovora NRRL Y-12698</name>
    <dbReference type="NCBI Taxonomy" id="984486"/>
    <lineage>
        <taxon>Eukaryota</taxon>
        <taxon>Fungi</taxon>
        <taxon>Dikarya</taxon>
        <taxon>Ascomycota</taxon>
        <taxon>Saccharomycotina</taxon>
        <taxon>Pichiomycetes</taxon>
        <taxon>Serinales incertae sedis</taxon>
        <taxon>Babjeviella</taxon>
    </lineage>
</organism>
<dbReference type="InterPro" id="IPR044554">
    <property type="entry name" value="ANAPC2"/>
</dbReference>
<dbReference type="GeneID" id="30147864"/>
<dbReference type="Gene3D" id="3.30.230.130">
    <property type="entry name" value="Cullin, Chain C, Domain 2"/>
    <property type="match status" value="1"/>
</dbReference>
<dbReference type="InterPro" id="IPR059120">
    <property type="entry name" value="Cullin-like_AB"/>
</dbReference>
<dbReference type="InterPro" id="IPR036317">
    <property type="entry name" value="Cullin_homology_sf"/>
</dbReference>
<dbReference type="OrthoDB" id="5581181at2759"/>
<accession>A0A1E3QI95</accession>
<evidence type="ECO:0000256" key="6">
    <source>
        <dbReference type="PROSITE-ProRule" id="PRU00330"/>
    </source>
</evidence>
<dbReference type="InterPro" id="IPR014786">
    <property type="entry name" value="ANAPC2_C"/>
</dbReference>
<keyword evidence="5" id="KW-0131">Cell cycle</keyword>
<dbReference type="GO" id="GO:0051301">
    <property type="term" value="P:cell division"/>
    <property type="evidence" value="ECO:0007669"/>
    <property type="project" value="UniProtKB-KW"/>
</dbReference>
<dbReference type="RefSeq" id="XP_018982688.1">
    <property type="nucleotide sequence ID" value="XM_019130011.1"/>
</dbReference>
<keyword evidence="9" id="KW-1185">Reference proteome</keyword>
<dbReference type="EMBL" id="KV454441">
    <property type="protein sequence ID" value="ODQ77360.1"/>
    <property type="molecule type" value="Genomic_DNA"/>
</dbReference>